<dbReference type="PROSITE" id="PS51257">
    <property type="entry name" value="PROKAR_LIPOPROTEIN"/>
    <property type="match status" value="1"/>
</dbReference>
<reference evidence="3 4" key="1">
    <citation type="submission" date="2023-08" db="EMBL/GenBank/DDBJ databases">
        <authorList>
            <person name="Girao M."/>
            <person name="Carvalho M.F."/>
        </authorList>
    </citation>
    <scope>NUCLEOTIDE SEQUENCE [LARGE SCALE GENOMIC DNA]</scope>
    <source>
        <strain evidence="3 4">CT-R113</strain>
    </source>
</reference>
<evidence type="ECO:0008006" key="5">
    <source>
        <dbReference type="Google" id="ProtNLM"/>
    </source>
</evidence>
<dbReference type="Proteomes" id="UP001356095">
    <property type="component" value="Unassembled WGS sequence"/>
</dbReference>
<dbReference type="RefSeq" id="WP_330093293.1">
    <property type="nucleotide sequence ID" value="NZ_JAUZMY010000020.1"/>
</dbReference>
<gene>
    <name evidence="3" type="ORF">Q8791_20065</name>
</gene>
<accession>A0ABU7KBA3</accession>
<protein>
    <recommendedName>
        <fullName evidence="5">Lipoprotein</fullName>
    </recommendedName>
</protein>
<comment type="caution">
    <text evidence="3">The sequence shown here is derived from an EMBL/GenBank/DDBJ whole genome shotgun (WGS) entry which is preliminary data.</text>
</comment>
<feature type="region of interest" description="Disordered" evidence="1">
    <location>
        <begin position="39"/>
        <end position="92"/>
    </location>
</feature>
<feature type="chain" id="PRO_5045293740" description="Lipoprotein" evidence="2">
    <location>
        <begin position="39"/>
        <end position="248"/>
    </location>
</feature>
<evidence type="ECO:0000313" key="3">
    <source>
        <dbReference type="EMBL" id="MEE2039521.1"/>
    </source>
</evidence>
<feature type="signal peptide" evidence="2">
    <location>
        <begin position="1"/>
        <end position="38"/>
    </location>
</feature>
<name>A0ABU7KBA3_9ACTN</name>
<sequence>MSRNPVQLSHHPLPRAPLGLVAAWSALALALTACSSDAAGPGANAAAGGEAAGDASGEELSQEELSALVVDGPVPANKPEVDASALPAEPDNSAPVSERVAWFLLTDVSTKAAHIDPDAVAACPEDLRNEPGQSGTCTLTYGGLPMEFPVESEDEYGDIAFRFEYPELPSVREVVEDTIRFEHDVEAVHCAMEDVVAVEPGEDPAPYFCYARDGGIPWVDSPEDTVSAYEVYVLDGGSVYTYQYLGVD</sequence>
<keyword evidence="2" id="KW-0732">Signal</keyword>
<evidence type="ECO:0000256" key="2">
    <source>
        <dbReference type="SAM" id="SignalP"/>
    </source>
</evidence>
<feature type="compositionally biased region" description="Low complexity" evidence="1">
    <location>
        <begin position="39"/>
        <end position="55"/>
    </location>
</feature>
<evidence type="ECO:0000313" key="4">
    <source>
        <dbReference type="Proteomes" id="UP001356095"/>
    </source>
</evidence>
<keyword evidence="4" id="KW-1185">Reference proteome</keyword>
<proteinExistence type="predicted"/>
<dbReference type="EMBL" id="JAUZMY010000020">
    <property type="protein sequence ID" value="MEE2039521.1"/>
    <property type="molecule type" value="Genomic_DNA"/>
</dbReference>
<organism evidence="3 4">
    <name type="scientific">Nocardiopsis codii</name>
    <dbReference type="NCBI Taxonomy" id="3065942"/>
    <lineage>
        <taxon>Bacteria</taxon>
        <taxon>Bacillati</taxon>
        <taxon>Actinomycetota</taxon>
        <taxon>Actinomycetes</taxon>
        <taxon>Streptosporangiales</taxon>
        <taxon>Nocardiopsidaceae</taxon>
        <taxon>Nocardiopsis</taxon>
    </lineage>
</organism>
<evidence type="ECO:0000256" key="1">
    <source>
        <dbReference type="SAM" id="MobiDB-lite"/>
    </source>
</evidence>